<dbReference type="PANTHER" id="PTHR39683">
    <property type="entry name" value="CONSERVED PROTEIN TB16.3"/>
    <property type="match status" value="1"/>
</dbReference>
<dbReference type="CDD" id="cd07819">
    <property type="entry name" value="SRPBCC_2"/>
    <property type="match status" value="1"/>
</dbReference>
<accession>D3Q8R6</accession>
<dbReference type="Proteomes" id="UP000000844">
    <property type="component" value="Chromosome"/>
</dbReference>
<dbReference type="STRING" id="446470.Snas_4867"/>
<dbReference type="InterPro" id="IPR023393">
    <property type="entry name" value="START-like_dom_sf"/>
</dbReference>
<name>D3Q8R6_STANL</name>
<evidence type="ECO:0000313" key="2">
    <source>
        <dbReference type="Proteomes" id="UP000000844"/>
    </source>
</evidence>
<protein>
    <submittedName>
        <fullName evidence="1">Cyclase/dehydrase</fullName>
    </submittedName>
</protein>
<dbReference type="Gene3D" id="3.30.530.20">
    <property type="match status" value="1"/>
</dbReference>
<gene>
    <name evidence="1" type="ordered locus">Snas_4867</name>
</gene>
<dbReference type="AlphaFoldDB" id="D3Q8R6"/>
<dbReference type="HOGENOM" id="CLU_128243_0_0_11"/>
<evidence type="ECO:0000313" key="1">
    <source>
        <dbReference type="EMBL" id="ADD44508.1"/>
    </source>
</evidence>
<dbReference type="SUPFAM" id="SSF55961">
    <property type="entry name" value="Bet v1-like"/>
    <property type="match status" value="1"/>
</dbReference>
<dbReference type="KEGG" id="sna:Snas_4867"/>
<sequence>MSASMVDSSTQSISIAAPAAVIAEVIADFQHYPEWISGMKSTEVLEEFDDGYGHLVRFHLDAGVFKDVYELRYEYSDDLTRISWTLDQPSSVQKAQVGSYDLSEHDDGTTVVTYTLAVDLSIPMLGMFKRKAEKMIMDSALKELKKRVEAAE</sequence>
<dbReference type="eggNOG" id="COG2867">
    <property type="taxonomic scope" value="Bacteria"/>
</dbReference>
<organism evidence="1 2">
    <name type="scientific">Stackebrandtia nassauensis (strain DSM 44728 / CIP 108903 / NRRL B-16338 / NBRC 102104 / LLR-40K-21)</name>
    <dbReference type="NCBI Taxonomy" id="446470"/>
    <lineage>
        <taxon>Bacteria</taxon>
        <taxon>Bacillati</taxon>
        <taxon>Actinomycetota</taxon>
        <taxon>Actinomycetes</taxon>
        <taxon>Glycomycetales</taxon>
        <taxon>Glycomycetaceae</taxon>
        <taxon>Stackebrandtia</taxon>
    </lineage>
</organism>
<reference evidence="1 2" key="1">
    <citation type="journal article" date="2009" name="Stand. Genomic Sci.">
        <title>Complete genome sequence of Stackebrandtia nassauensis type strain (LLR-40K-21).</title>
        <authorList>
            <person name="Munk C."/>
            <person name="Lapidus A."/>
            <person name="Copeland A."/>
            <person name="Jando M."/>
            <person name="Mayilraj S."/>
            <person name="Glavina Del Rio T."/>
            <person name="Nolan M."/>
            <person name="Chen F."/>
            <person name="Lucas S."/>
            <person name="Tice H."/>
            <person name="Cheng J.F."/>
            <person name="Han C."/>
            <person name="Detter J.C."/>
            <person name="Bruce D."/>
            <person name="Goodwin L."/>
            <person name="Chain P."/>
            <person name="Pitluck S."/>
            <person name="Goker M."/>
            <person name="Ovchinikova G."/>
            <person name="Pati A."/>
            <person name="Ivanova N."/>
            <person name="Mavromatis K."/>
            <person name="Chen A."/>
            <person name="Palaniappan K."/>
            <person name="Land M."/>
            <person name="Hauser L."/>
            <person name="Chang Y.J."/>
            <person name="Jeffries C.D."/>
            <person name="Bristow J."/>
            <person name="Eisen J.A."/>
            <person name="Markowitz V."/>
            <person name="Hugenholtz P."/>
            <person name="Kyrpides N.C."/>
            <person name="Klenk H.P."/>
        </authorList>
    </citation>
    <scope>NUCLEOTIDE SEQUENCE [LARGE SCALE GENOMIC DNA]</scope>
    <source>
        <strain evidence="2">DSM 44728 / CIP 108903 / NRRL B-16338 / NBRC 102104 / LLR-40K-21</strain>
    </source>
</reference>
<proteinExistence type="predicted"/>
<dbReference type="InterPro" id="IPR019587">
    <property type="entry name" value="Polyketide_cyclase/dehydratase"/>
</dbReference>
<dbReference type="PANTHER" id="PTHR39683:SF4">
    <property type="entry name" value="COENZYME Q-BINDING PROTEIN COQ10 START DOMAIN-CONTAINING PROTEIN"/>
    <property type="match status" value="1"/>
</dbReference>
<keyword evidence="2" id="KW-1185">Reference proteome</keyword>
<dbReference type="EMBL" id="CP001778">
    <property type="protein sequence ID" value="ADD44508.1"/>
    <property type="molecule type" value="Genomic_DNA"/>
</dbReference>
<dbReference type="Pfam" id="PF10604">
    <property type="entry name" value="Polyketide_cyc2"/>
    <property type="match status" value="1"/>
</dbReference>